<accession>P90600</accession>
<proteinExistence type="evidence at transcript level"/>
<keyword evidence="1" id="KW-0472">Membrane</keyword>
<evidence type="ECO:0000256" key="1">
    <source>
        <dbReference type="SAM" id="Phobius"/>
    </source>
</evidence>
<feature type="signal peptide" evidence="2">
    <location>
        <begin position="1"/>
        <end position="24"/>
    </location>
</feature>
<feature type="transmembrane region" description="Helical" evidence="1">
    <location>
        <begin position="70"/>
        <end position="90"/>
    </location>
</feature>
<sequence>KVRRGLLWVIPVTVIWGWWHVVSCGESPECRSDMHRTRLRSCASSNSRVAKIIMTAAAKQLTPVTNSYKLILFVVVVVAVVVAGGDGFTLRLEKMRACLPAV</sequence>
<organism evidence="3">
    <name type="scientific">Trypanosoma cruzi</name>
    <dbReference type="NCBI Taxonomy" id="5693"/>
    <lineage>
        <taxon>Eukaryota</taxon>
        <taxon>Discoba</taxon>
        <taxon>Euglenozoa</taxon>
        <taxon>Kinetoplastea</taxon>
        <taxon>Metakinetoplastina</taxon>
        <taxon>Trypanosomatida</taxon>
        <taxon>Trypanosomatidae</taxon>
        <taxon>Trypanosoma</taxon>
        <taxon>Schizotrypanum</taxon>
    </lineage>
</organism>
<dbReference type="AlphaFoldDB" id="P90600"/>
<feature type="non-terminal residue" evidence="3">
    <location>
        <position position="1"/>
    </location>
</feature>
<reference evidence="3" key="2">
    <citation type="journal article" date="2000" name="Proc. Natl. Acad. Sci. U.S.A.">
        <title>The short interspersed repetitive element of Trypanosoma cruzi, SIRE, is part of VIPER, an unusual retroelement related to long terminal repeat retrotransposons.</title>
        <authorList>
            <person name="Vazquez M."/>
            <person name="Ben-Dov C."/>
            <person name="Lorenzi H."/>
            <person name="Moore T."/>
            <person name="Schijman A.G."/>
            <person name="Levin M.J."/>
        </authorList>
    </citation>
    <scope>NUCLEOTIDE SEQUENCE</scope>
    <source>
        <strain evidence="3">CL-Brener</strain>
    </source>
</reference>
<protein>
    <submittedName>
        <fullName evidence="3">Uncharacterized protein</fullName>
    </submittedName>
</protein>
<keyword evidence="1" id="KW-1133">Transmembrane helix</keyword>
<dbReference type="EMBL" id="Y09743">
    <property type="protein sequence ID" value="CAA70892.1"/>
    <property type="molecule type" value="mRNA"/>
</dbReference>
<evidence type="ECO:0000256" key="2">
    <source>
        <dbReference type="SAM" id="SignalP"/>
    </source>
</evidence>
<feature type="chain" id="PRO_5004161850" evidence="2">
    <location>
        <begin position="25"/>
        <end position="102"/>
    </location>
</feature>
<keyword evidence="2" id="KW-0732">Signal</keyword>
<reference evidence="3" key="1">
    <citation type="submission" date="1996-12" db="EMBL/GenBank/DDBJ databases">
        <authorList>
            <person name="Vazquez M.P."/>
        </authorList>
    </citation>
    <scope>NUCLEOTIDE SEQUENCE</scope>
    <source>
        <strain evidence="3">CL-Brener</strain>
    </source>
</reference>
<name>P90600_TRYCR</name>
<keyword evidence="1" id="KW-0812">Transmembrane</keyword>
<evidence type="ECO:0000313" key="3">
    <source>
        <dbReference type="EMBL" id="CAA70892.1"/>
    </source>
</evidence>